<dbReference type="AlphaFoldDB" id="A0A3B0XBK4"/>
<keyword evidence="1" id="KW-0812">Transmembrane</keyword>
<sequence length="102" mass="12270">MNILGFIMSLALFIVPFVVLVFWAAKYKTKLVNAYWDDEIHKNPSNEHLLNMYREFEFENPSGAEEEINRHVQIKIQEYIMHEEYNSTKDNIDEKYKLRRGN</sequence>
<evidence type="ECO:0000313" key="2">
    <source>
        <dbReference type="EMBL" id="VAW58909.1"/>
    </source>
</evidence>
<keyword evidence="1" id="KW-0472">Membrane</keyword>
<accession>A0A3B0XBK4</accession>
<organism evidence="2">
    <name type="scientific">hydrothermal vent metagenome</name>
    <dbReference type="NCBI Taxonomy" id="652676"/>
    <lineage>
        <taxon>unclassified sequences</taxon>
        <taxon>metagenomes</taxon>
        <taxon>ecological metagenomes</taxon>
    </lineage>
</organism>
<keyword evidence="1" id="KW-1133">Transmembrane helix</keyword>
<evidence type="ECO:0000256" key="1">
    <source>
        <dbReference type="SAM" id="Phobius"/>
    </source>
</evidence>
<dbReference type="EMBL" id="UOFH01000044">
    <property type="protein sequence ID" value="VAW58909.1"/>
    <property type="molecule type" value="Genomic_DNA"/>
</dbReference>
<gene>
    <name evidence="2" type="ORF">MNBD_GAMMA08-1544</name>
</gene>
<reference evidence="2" key="1">
    <citation type="submission" date="2018-06" db="EMBL/GenBank/DDBJ databases">
        <authorList>
            <person name="Zhirakovskaya E."/>
        </authorList>
    </citation>
    <scope>NUCLEOTIDE SEQUENCE</scope>
</reference>
<feature type="transmembrane region" description="Helical" evidence="1">
    <location>
        <begin position="6"/>
        <end position="25"/>
    </location>
</feature>
<proteinExistence type="predicted"/>
<protein>
    <submittedName>
        <fullName evidence="2">Uncharacterized protein</fullName>
    </submittedName>
</protein>
<name>A0A3B0XBK4_9ZZZZ</name>